<feature type="region of interest" description="Disordered" evidence="1">
    <location>
        <begin position="1"/>
        <end position="30"/>
    </location>
</feature>
<dbReference type="EMBL" id="CP045892">
    <property type="protein sequence ID" value="QQP52381.1"/>
    <property type="molecule type" value="Genomic_DNA"/>
</dbReference>
<gene>
    <name evidence="2" type="ORF">FKW44_004523</name>
</gene>
<protein>
    <submittedName>
        <fullName evidence="2">Uncharacterized protein</fullName>
    </submittedName>
</protein>
<reference evidence="3" key="1">
    <citation type="submission" date="2021-01" db="EMBL/GenBank/DDBJ databases">
        <title>Caligus Genome Assembly.</title>
        <authorList>
            <person name="Gallardo-Escarate C."/>
        </authorList>
    </citation>
    <scope>NUCLEOTIDE SEQUENCE [LARGE SCALE GENOMIC DNA]</scope>
</reference>
<dbReference type="Proteomes" id="UP000595437">
    <property type="component" value="Chromosome 3"/>
</dbReference>
<evidence type="ECO:0000313" key="2">
    <source>
        <dbReference type="EMBL" id="QQP52381.1"/>
    </source>
</evidence>
<keyword evidence="3" id="KW-1185">Reference proteome</keyword>
<evidence type="ECO:0000256" key="1">
    <source>
        <dbReference type="SAM" id="MobiDB-lite"/>
    </source>
</evidence>
<dbReference type="AlphaFoldDB" id="A0A7T8HM90"/>
<proteinExistence type="predicted"/>
<sequence length="66" mass="7323">MSKEVSHGQAQDGDRGASETGGRNADHRVECYSLRHRGPTDGLKKVMDQLAEMKVQIAALTERDQR</sequence>
<name>A0A7T8HM90_CALRO</name>
<accession>A0A7T8HM90</accession>
<organism evidence="2 3">
    <name type="scientific">Caligus rogercresseyi</name>
    <name type="common">Sea louse</name>
    <dbReference type="NCBI Taxonomy" id="217165"/>
    <lineage>
        <taxon>Eukaryota</taxon>
        <taxon>Metazoa</taxon>
        <taxon>Ecdysozoa</taxon>
        <taxon>Arthropoda</taxon>
        <taxon>Crustacea</taxon>
        <taxon>Multicrustacea</taxon>
        <taxon>Hexanauplia</taxon>
        <taxon>Copepoda</taxon>
        <taxon>Siphonostomatoida</taxon>
        <taxon>Caligidae</taxon>
        <taxon>Caligus</taxon>
    </lineage>
</organism>
<evidence type="ECO:0000313" key="3">
    <source>
        <dbReference type="Proteomes" id="UP000595437"/>
    </source>
</evidence>
<feature type="compositionally biased region" description="Basic and acidic residues" evidence="1">
    <location>
        <begin position="1"/>
        <end position="17"/>
    </location>
</feature>
<feature type="non-terminal residue" evidence="2">
    <location>
        <position position="66"/>
    </location>
</feature>